<dbReference type="GO" id="GO:0003676">
    <property type="term" value="F:nucleic acid binding"/>
    <property type="evidence" value="ECO:0007669"/>
    <property type="project" value="InterPro"/>
</dbReference>
<protein>
    <submittedName>
        <fullName evidence="2">Zmp:0000000984</fullName>
    </submittedName>
</protein>
<evidence type="ECO:0000313" key="2">
    <source>
        <dbReference type="Ensembl" id="ENSSDUP00000000382.1"/>
    </source>
</evidence>
<keyword evidence="3" id="KW-1185">Reference proteome</keyword>
<dbReference type="AlphaFoldDB" id="A0A3B4T315"/>
<dbReference type="Ensembl" id="ENSSDUT00000000419.1">
    <property type="protein sequence ID" value="ENSSDUP00000000382.1"/>
    <property type="gene ID" value="ENSSDUG00000000349.1"/>
</dbReference>
<dbReference type="PANTHER" id="PTHR46791:SF14">
    <property type="match status" value="1"/>
</dbReference>
<accession>A0A3B4T315</accession>
<reference evidence="2" key="2">
    <citation type="submission" date="2025-09" db="UniProtKB">
        <authorList>
            <consortium name="Ensembl"/>
        </authorList>
    </citation>
    <scope>IDENTIFICATION</scope>
</reference>
<dbReference type="PANTHER" id="PTHR46791">
    <property type="entry name" value="EXPRESSED PROTEIN"/>
    <property type="match status" value="1"/>
</dbReference>
<feature type="domain" description="Integrase core" evidence="1">
    <location>
        <begin position="121"/>
        <end position="292"/>
    </location>
</feature>
<dbReference type="Pfam" id="PF24764">
    <property type="entry name" value="rva_4"/>
    <property type="match status" value="1"/>
</dbReference>
<dbReference type="InterPro" id="IPR036397">
    <property type="entry name" value="RNaseH_sf"/>
</dbReference>
<organism evidence="2 3">
    <name type="scientific">Seriola dumerili</name>
    <name type="common">Greater amberjack</name>
    <name type="synonym">Caranx dumerili</name>
    <dbReference type="NCBI Taxonomy" id="41447"/>
    <lineage>
        <taxon>Eukaryota</taxon>
        <taxon>Metazoa</taxon>
        <taxon>Chordata</taxon>
        <taxon>Craniata</taxon>
        <taxon>Vertebrata</taxon>
        <taxon>Euteleostomi</taxon>
        <taxon>Actinopterygii</taxon>
        <taxon>Neopterygii</taxon>
        <taxon>Teleostei</taxon>
        <taxon>Neoteleostei</taxon>
        <taxon>Acanthomorphata</taxon>
        <taxon>Carangaria</taxon>
        <taxon>Carangiformes</taxon>
        <taxon>Carangidae</taxon>
        <taxon>Seriola</taxon>
    </lineage>
</organism>
<name>A0A3B4T315_SERDU</name>
<evidence type="ECO:0000313" key="3">
    <source>
        <dbReference type="Proteomes" id="UP000261420"/>
    </source>
</evidence>
<dbReference type="Proteomes" id="UP000261420">
    <property type="component" value="Unplaced"/>
</dbReference>
<proteinExistence type="predicted"/>
<dbReference type="STRING" id="41447.ENSSDUP00000000382"/>
<dbReference type="GeneTree" id="ENSGT01060000248575"/>
<dbReference type="InterPro" id="IPR058913">
    <property type="entry name" value="Integrase_dom_put"/>
</dbReference>
<dbReference type="OMA" id="VIWLHAY"/>
<dbReference type="Gene3D" id="3.30.420.10">
    <property type="entry name" value="Ribonuclease H-like superfamily/Ribonuclease H"/>
    <property type="match status" value="1"/>
</dbReference>
<dbReference type="InterPro" id="IPR012337">
    <property type="entry name" value="RNaseH-like_sf"/>
</dbReference>
<dbReference type="SUPFAM" id="SSF53098">
    <property type="entry name" value="Ribonuclease H-like"/>
    <property type="match status" value="1"/>
</dbReference>
<sequence>MTCLFSLIKFYFDLGLRHWEIVLSLSHIDDIIISLSTLRRHLKTLRLFRRKAHSDLLDIAMFLQDQLDIYGMLHGDEDKMMHLKCIQAGYVVTQETIRRLLKILDPHDVQLRRRNRLRRRMYKNPGPNFLWHVDSYDKLKPYGICINGAIDGFSRMVIWLHAYSTNSNPRIIAQHFIDEVSSRNGTASRIRSDLGTENCYIEQMQMFLRHDHLDNFSHRCYLYGSSNHNQRIENWWGFLRRQHAQFWMNLFQDLKDDSFSGNFLDKSLIQFTRELQEVVNLWNTHRIRPCRNAVSPGGRPVMMYTLPQLFGAREYLKEVSQQKIEVCREECLQRGPYPCDDTVFDICCFVMAENSLHPPTSPEEAIELYMFLR</sequence>
<evidence type="ECO:0000259" key="1">
    <source>
        <dbReference type="Pfam" id="PF24764"/>
    </source>
</evidence>
<reference evidence="2" key="1">
    <citation type="submission" date="2025-08" db="UniProtKB">
        <authorList>
            <consortium name="Ensembl"/>
        </authorList>
    </citation>
    <scope>IDENTIFICATION</scope>
</reference>